<dbReference type="GO" id="GO:0005886">
    <property type="term" value="C:plasma membrane"/>
    <property type="evidence" value="ECO:0007669"/>
    <property type="project" value="UniProtKB-SubCell"/>
</dbReference>
<dbReference type="Proteomes" id="UP000177418">
    <property type="component" value="Unassembled WGS sequence"/>
</dbReference>
<keyword evidence="5 6" id="KW-0472">Membrane</keyword>
<feature type="domain" description="VTT" evidence="7">
    <location>
        <begin position="47"/>
        <end position="173"/>
    </location>
</feature>
<comment type="subcellular location">
    <subcellularLocation>
        <location evidence="1">Cell membrane</location>
        <topology evidence="1">Multi-pass membrane protein</topology>
    </subcellularLocation>
</comment>
<name>A0A1F7JIU5_9BACT</name>
<dbReference type="Pfam" id="PF09335">
    <property type="entry name" value="VTT_dom"/>
    <property type="match status" value="1"/>
</dbReference>
<reference evidence="8 9" key="1">
    <citation type="journal article" date="2016" name="Nat. Commun.">
        <title>Thousands of microbial genomes shed light on interconnected biogeochemical processes in an aquifer system.</title>
        <authorList>
            <person name="Anantharaman K."/>
            <person name="Brown C.T."/>
            <person name="Hug L.A."/>
            <person name="Sharon I."/>
            <person name="Castelle C.J."/>
            <person name="Probst A.J."/>
            <person name="Thomas B.C."/>
            <person name="Singh A."/>
            <person name="Wilkins M.J."/>
            <person name="Karaoz U."/>
            <person name="Brodie E.L."/>
            <person name="Williams K.H."/>
            <person name="Hubbard S.S."/>
            <person name="Banfield J.F."/>
        </authorList>
    </citation>
    <scope>NUCLEOTIDE SEQUENCE [LARGE SCALE GENOMIC DNA]</scope>
</reference>
<accession>A0A1F7JIU5</accession>
<keyword evidence="3 6" id="KW-0812">Transmembrane</keyword>
<dbReference type="PANTHER" id="PTHR42709">
    <property type="entry name" value="ALKALINE PHOSPHATASE LIKE PROTEIN"/>
    <property type="match status" value="1"/>
</dbReference>
<feature type="transmembrane region" description="Helical" evidence="6">
    <location>
        <begin position="187"/>
        <end position="206"/>
    </location>
</feature>
<keyword evidence="4 6" id="KW-1133">Transmembrane helix</keyword>
<evidence type="ECO:0000313" key="8">
    <source>
        <dbReference type="EMBL" id="OGK55519.1"/>
    </source>
</evidence>
<dbReference type="InterPro" id="IPR051311">
    <property type="entry name" value="DedA_domain"/>
</dbReference>
<dbReference type="PANTHER" id="PTHR42709:SF6">
    <property type="entry name" value="UNDECAPRENYL PHOSPHATE TRANSPORTER A"/>
    <property type="match status" value="1"/>
</dbReference>
<proteinExistence type="predicted"/>
<dbReference type="AlphaFoldDB" id="A0A1F7JIU5"/>
<organism evidence="8 9">
    <name type="scientific">Candidatus Roizmanbacteria bacterium RIFCSPLOWO2_02_FULL_36_11</name>
    <dbReference type="NCBI Taxonomy" id="1802071"/>
    <lineage>
        <taxon>Bacteria</taxon>
        <taxon>Candidatus Roizmaniibacteriota</taxon>
    </lineage>
</organism>
<feature type="transmembrane region" description="Helical" evidence="6">
    <location>
        <begin position="67"/>
        <end position="88"/>
    </location>
</feature>
<evidence type="ECO:0000256" key="6">
    <source>
        <dbReference type="SAM" id="Phobius"/>
    </source>
</evidence>
<protein>
    <recommendedName>
        <fullName evidence="7">VTT domain-containing protein</fullName>
    </recommendedName>
</protein>
<feature type="transmembrane region" description="Helical" evidence="6">
    <location>
        <begin position="123"/>
        <end position="146"/>
    </location>
</feature>
<evidence type="ECO:0000256" key="3">
    <source>
        <dbReference type="ARBA" id="ARBA00022692"/>
    </source>
</evidence>
<feature type="transmembrane region" description="Helical" evidence="6">
    <location>
        <begin position="152"/>
        <end position="175"/>
    </location>
</feature>
<evidence type="ECO:0000256" key="2">
    <source>
        <dbReference type="ARBA" id="ARBA00022475"/>
    </source>
</evidence>
<evidence type="ECO:0000259" key="7">
    <source>
        <dbReference type="Pfam" id="PF09335"/>
    </source>
</evidence>
<evidence type="ECO:0000313" key="9">
    <source>
        <dbReference type="Proteomes" id="UP000177418"/>
    </source>
</evidence>
<feature type="transmembrane region" description="Helical" evidence="6">
    <location>
        <begin position="29"/>
        <end position="47"/>
    </location>
</feature>
<evidence type="ECO:0000256" key="1">
    <source>
        <dbReference type="ARBA" id="ARBA00004651"/>
    </source>
</evidence>
<keyword evidence="2" id="KW-1003">Cell membrane</keyword>
<dbReference type="EMBL" id="MGAV01000002">
    <property type="protein sequence ID" value="OGK55519.1"/>
    <property type="molecule type" value="Genomic_DNA"/>
</dbReference>
<evidence type="ECO:0000256" key="5">
    <source>
        <dbReference type="ARBA" id="ARBA00023136"/>
    </source>
</evidence>
<sequence length="214" mass="24451">MDKITNSKTVAAALDWGEVILALVRNHPVIAPLILIAIEEFAIPLPLPGEVLIVYTGYQASRGISNYTFAFISFFFAVLIGASILYCLSVKWGNFLVLRLGKLFHLDQKKLHLIEERFRRHGMLFIILGRMIPGFRIPITIFAGMSKVPYKTFIYAISLSNIIWIPLYLYIGKVFGPQSHRILQSRYSILFIISIPVLVAIIYYFFYKSIDTKN</sequence>
<dbReference type="InterPro" id="IPR032816">
    <property type="entry name" value="VTT_dom"/>
</dbReference>
<evidence type="ECO:0000256" key="4">
    <source>
        <dbReference type="ARBA" id="ARBA00022989"/>
    </source>
</evidence>
<gene>
    <name evidence="8" type="ORF">A3H78_05125</name>
</gene>
<comment type="caution">
    <text evidence="8">The sequence shown here is derived from an EMBL/GenBank/DDBJ whole genome shotgun (WGS) entry which is preliminary data.</text>
</comment>